<reference evidence="2" key="1">
    <citation type="journal article" date="2019" name="Int. J. Syst. Evol. Microbiol.">
        <title>The Global Catalogue of Microorganisms (GCM) 10K type strain sequencing project: providing services to taxonomists for standard genome sequencing and annotation.</title>
        <authorList>
            <consortium name="The Broad Institute Genomics Platform"/>
            <consortium name="The Broad Institute Genome Sequencing Center for Infectious Disease"/>
            <person name="Wu L."/>
            <person name="Ma J."/>
        </authorList>
    </citation>
    <scope>NUCLEOTIDE SEQUENCE [LARGE SCALE GENOMIC DNA]</scope>
    <source>
        <strain evidence="2">JCM 3272</strain>
    </source>
</reference>
<dbReference type="Gene3D" id="2.40.10.10">
    <property type="entry name" value="Trypsin-like serine proteases"/>
    <property type="match status" value="2"/>
</dbReference>
<accession>A0ABP5UCQ9</accession>
<organism evidence="1 2">
    <name type="scientific">Dactylosporangium salmoneum</name>
    <dbReference type="NCBI Taxonomy" id="53361"/>
    <lineage>
        <taxon>Bacteria</taxon>
        <taxon>Bacillati</taxon>
        <taxon>Actinomycetota</taxon>
        <taxon>Actinomycetes</taxon>
        <taxon>Micromonosporales</taxon>
        <taxon>Micromonosporaceae</taxon>
        <taxon>Dactylosporangium</taxon>
    </lineage>
</organism>
<evidence type="ECO:0000313" key="2">
    <source>
        <dbReference type="Proteomes" id="UP001501444"/>
    </source>
</evidence>
<dbReference type="EMBL" id="BAAARV010000081">
    <property type="protein sequence ID" value="GAA2376842.1"/>
    <property type="molecule type" value="Genomic_DNA"/>
</dbReference>
<comment type="caution">
    <text evidence="1">The sequence shown here is derived from an EMBL/GenBank/DDBJ whole genome shotgun (WGS) entry which is preliminary data.</text>
</comment>
<dbReference type="PANTHER" id="PTHR14389">
    <property type="entry name" value="SI:CH1073-475A24.1"/>
    <property type="match status" value="1"/>
</dbReference>
<proteinExistence type="predicted"/>
<protein>
    <recommendedName>
        <fullName evidence="3">Serine protease</fullName>
    </recommendedName>
</protein>
<dbReference type="InterPro" id="IPR043504">
    <property type="entry name" value="Peptidase_S1_PA_chymotrypsin"/>
</dbReference>
<dbReference type="InterPro" id="IPR009003">
    <property type="entry name" value="Peptidase_S1_PA"/>
</dbReference>
<dbReference type="RefSeq" id="WP_344617978.1">
    <property type="nucleotide sequence ID" value="NZ_BAAARV010000081.1"/>
</dbReference>
<name>A0ABP5UCQ9_9ACTN</name>
<keyword evidence="2" id="KW-1185">Reference proteome</keyword>
<dbReference type="PANTHER" id="PTHR14389:SF3">
    <property type="entry name" value="PROTEIN FAM111A-LIKE"/>
    <property type="match status" value="1"/>
</dbReference>
<gene>
    <name evidence="1" type="ORF">GCM10010170_081230</name>
</gene>
<dbReference type="SUPFAM" id="SSF50494">
    <property type="entry name" value="Trypsin-like serine proteases"/>
    <property type="match status" value="1"/>
</dbReference>
<evidence type="ECO:0000313" key="1">
    <source>
        <dbReference type="EMBL" id="GAA2376842.1"/>
    </source>
</evidence>
<dbReference type="Proteomes" id="UP001501444">
    <property type="component" value="Unassembled WGS sequence"/>
</dbReference>
<evidence type="ECO:0008006" key="3">
    <source>
        <dbReference type="Google" id="ProtNLM"/>
    </source>
</evidence>
<dbReference type="Pfam" id="PF13365">
    <property type="entry name" value="Trypsin_2"/>
    <property type="match status" value="1"/>
</dbReference>
<sequence length="356" mass="38341">MDFVGGVLDEYPLDFSRPPLRALHALVARVLFQPADVIAVVLDSGMNPATVTFTGSALQQWQSVLSEARAQDLVAELLDAVRRRQPPLGRRIDELVGPRPVLEPGTGAPDGLSDPRGPGWVGFAGNERLVVDGVDTLLGIAFLGVGLERARSVCRVTATFAGGPAHGTASLIGPDLLLTNHHVLHDWERGDRPAGPVEAWFDYEVDAAGASRQLTVVPCDPATIAGDREHDWAVVRLAAPAPATAEVLDLTGAEPPRPGDYVFIIQHPDGGPKMIGLSHNLVRHVDDDVVQYWTDTKAGSSGSPVFDRHWRVVGLHHRWVSAAEEHGISYRNQGRRIERVLAGLSARGIKVGRVQP</sequence>